<gene>
    <name evidence="2" type="ORF">FPZ49_05365</name>
</gene>
<keyword evidence="1" id="KW-0812">Transmembrane</keyword>
<proteinExistence type="predicted"/>
<organism evidence="2 3">
    <name type="scientific">Paenibacillus cremeus</name>
    <dbReference type="NCBI Taxonomy" id="2163881"/>
    <lineage>
        <taxon>Bacteria</taxon>
        <taxon>Bacillati</taxon>
        <taxon>Bacillota</taxon>
        <taxon>Bacilli</taxon>
        <taxon>Bacillales</taxon>
        <taxon>Paenibacillaceae</taxon>
        <taxon>Paenibacillus</taxon>
    </lineage>
</organism>
<evidence type="ECO:0000256" key="1">
    <source>
        <dbReference type="SAM" id="Phobius"/>
    </source>
</evidence>
<feature type="transmembrane region" description="Helical" evidence="1">
    <location>
        <begin position="58"/>
        <end position="77"/>
    </location>
</feature>
<keyword evidence="1" id="KW-0472">Membrane</keyword>
<name>A0A559KFK7_9BACL</name>
<dbReference type="Proteomes" id="UP000317036">
    <property type="component" value="Unassembled WGS sequence"/>
</dbReference>
<dbReference type="EMBL" id="VNJI01000005">
    <property type="protein sequence ID" value="TVY10911.1"/>
    <property type="molecule type" value="Genomic_DNA"/>
</dbReference>
<protein>
    <recommendedName>
        <fullName evidence="4">Intracellular septation protein A</fullName>
    </recommendedName>
</protein>
<feature type="transmembrane region" description="Helical" evidence="1">
    <location>
        <begin position="31"/>
        <end position="51"/>
    </location>
</feature>
<accession>A0A559KFK7</accession>
<evidence type="ECO:0000313" key="3">
    <source>
        <dbReference type="Proteomes" id="UP000317036"/>
    </source>
</evidence>
<dbReference type="AlphaFoldDB" id="A0A559KFK7"/>
<dbReference type="NCBIfam" id="NF041646">
    <property type="entry name" value="VC0807_fam"/>
    <property type="match status" value="1"/>
</dbReference>
<sequence>MSMRTYVMFTLIINGVVPWALYVWLSDYMGGVAALSIATLIPLVDNIVHLIKNRKFDAFGSLMLFTFLLTLGLVMLGGSEKILLVRESLITASVGIVFLGSMLFRRPLMFFLAKRFVANNEFDVNWKYPYFRFVMRLMTIVWGISLTSEAAVRIVMVFNMSTEQYLALTNFVLYGFVGATVLWTVAYRRHSRDKFNAMKPTLH</sequence>
<feature type="transmembrane region" description="Helical" evidence="1">
    <location>
        <begin position="137"/>
        <end position="158"/>
    </location>
</feature>
<feature type="transmembrane region" description="Helical" evidence="1">
    <location>
        <begin position="7"/>
        <end position="25"/>
    </location>
</feature>
<comment type="caution">
    <text evidence="2">The sequence shown here is derived from an EMBL/GenBank/DDBJ whole genome shotgun (WGS) entry which is preliminary data.</text>
</comment>
<keyword evidence="3" id="KW-1185">Reference proteome</keyword>
<dbReference type="OrthoDB" id="7062026at2"/>
<evidence type="ECO:0008006" key="4">
    <source>
        <dbReference type="Google" id="ProtNLM"/>
    </source>
</evidence>
<keyword evidence="1" id="KW-1133">Transmembrane helix</keyword>
<feature type="transmembrane region" description="Helical" evidence="1">
    <location>
        <begin position="83"/>
        <end position="104"/>
    </location>
</feature>
<dbReference type="RefSeq" id="WP_144844296.1">
    <property type="nucleotide sequence ID" value="NZ_VNJI01000005.1"/>
</dbReference>
<reference evidence="2 3" key="1">
    <citation type="submission" date="2019-07" db="EMBL/GenBank/DDBJ databases">
        <authorList>
            <person name="Kim J."/>
        </authorList>
    </citation>
    <scope>NUCLEOTIDE SEQUENCE [LARGE SCALE GENOMIC DNA]</scope>
    <source>
        <strain evidence="2 3">JC52</strain>
    </source>
</reference>
<feature type="transmembrane region" description="Helical" evidence="1">
    <location>
        <begin position="164"/>
        <end position="186"/>
    </location>
</feature>
<evidence type="ECO:0000313" key="2">
    <source>
        <dbReference type="EMBL" id="TVY10911.1"/>
    </source>
</evidence>